<accession>A0A1G5V0P2</accession>
<organism evidence="4 5">
    <name type="scientific">Methanobrevibacter millerae</name>
    <dbReference type="NCBI Taxonomy" id="230361"/>
    <lineage>
        <taxon>Archaea</taxon>
        <taxon>Methanobacteriati</taxon>
        <taxon>Methanobacteriota</taxon>
        <taxon>Methanomada group</taxon>
        <taxon>Methanobacteria</taxon>
        <taxon>Methanobacteriales</taxon>
        <taxon>Methanobacteriaceae</taxon>
        <taxon>Methanobrevibacter</taxon>
    </lineage>
</organism>
<dbReference type="AlphaFoldDB" id="A0A1G5V0P2"/>
<dbReference type="Gene3D" id="3.40.718.10">
    <property type="entry name" value="Isopropylmalate Dehydrogenase"/>
    <property type="match status" value="1"/>
</dbReference>
<protein>
    <submittedName>
        <fullName evidence="4">Putative methanogen marker protein 4</fullName>
    </submittedName>
</protein>
<name>A0A1G5V0P2_9EURY</name>
<dbReference type="OrthoDB" id="53227at2157"/>
<dbReference type="NCBIfam" id="TIGR03270">
    <property type="entry name" value="methan_mark_4"/>
    <property type="match status" value="1"/>
</dbReference>
<dbReference type="RefSeq" id="WP_149730900.1">
    <property type="nucleotide sequence ID" value="NZ_FMXB01000002.1"/>
</dbReference>
<dbReference type="InterPro" id="IPR016764">
    <property type="entry name" value="MeTrfase_MtxX_xsu"/>
</dbReference>
<sequence>MKRIVVGMGKNKNIVKACNIFEKNNENVKIEQVDNDQDLVKAILNDNIDAVIRGSLPASDVMKELKKSYPDISRATYINGDGAEFLLTPVGIDEGKTLEDKLKIAKNCGEFFKKQSKTPKICVMACGRKGDYGRSPEISKSIDDSEELAKMIKENTDFEVVNHYILIEQAIKDKCNIIIAPDGIIGNIIFRTLVLVDSWPSCGAVTFGIDSIYIDTSRDQNTEGYLRSLKLAYNLANI</sequence>
<proteinExistence type="inferred from homology"/>
<evidence type="ECO:0000256" key="1">
    <source>
        <dbReference type="ARBA" id="ARBA00009125"/>
    </source>
</evidence>
<dbReference type="GO" id="GO:0032259">
    <property type="term" value="P:methylation"/>
    <property type="evidence" value="ECO:0007669"/>
    <property type="project" value="UniProtKB-KW"/>
</dbReference>
<keyword evidence="5" id="KW-1185">Reference proteome</keyword>
<dbReference type="STRING" id="230361.sm9_0975"/>
<comment type="similarity">
    <text evidence="1">Belongs to the MtxX family.</text>
</comment>
<keyword evidence="2" id="KW-0489">Methyltransferase</keyword>
<evidence type="ECO:0000313" key="5">
    <source>
        <dbReference type="Proteomes" id="UP000323439"/>
    </source>
</evidence>
<dbReference type="EMBL" id="FMXB01000002">
    <property type="protein sequence ID" value="SDA39394.1"/>
    <property type="molecule type" value="Genomic_DNA"/>
</dbReference>
<dbReference type="Proteomes" id="UP000323439">
    <property type="component" value="Unassembled WGS sequence"/>
</dbReference>
<keyword evidence="3" id="KW-0808">Transferase</keyword>
<evidence type="ECO:0000256" key="2">
    <source>
        <dbReference type="ARBA" id="ARBA00022603"/>
    </source>
</evidence>
<evidence type="ECO:0000256" key="3">
    <source>
        <dbReference type="ARBA" id="ARBA00022679"/>
    </source>
</evidence>
<dbReference type="GO" id="GO:0008168">
    <property type="term" value="F:methyltransferase activity"/>
    <property type="evidence" value="ECO:0007669"/>
    <property type="project" value="UniProtKB-KW"/>
</dbReference>
<dbReference type="SUPFAM" id="SSF53659">
    <property type="entry name" value="Isocitrate/Isopropylmalate dehydrogenase-like"/>
    <property type="match status" value="1"/>
</dbReference>
<gene>
    <name evidence="4" type="ORF">SAMN02910315_00252</name>
</gene>
<reference evidence="4 5" key="1">
    <citation type="submission" date="2016-10" db="EMBL/GenBank/DDBJ databases">
        <authorList>
            <person name="Varghese N."/>
            <person name="Submissions S."/>
        </authorList>
    </citation>
    <scope>NUCLEOTIDE SEQUENCE [LARGE SCALE GENOMIC DNA]</scope>
    <source>
        <strain evidence="4 5">DSM 16643</strain>
    </source>
</reference>
<evidence type="ECO:0000313" key="4">
    <source>
        <dbReference type="EMBL" id="SDA39394.1"/>
    </source>
</evidence>